<dbReference type="InterPro" id="IPR050471">
    <property type="entry name" value="AB_hydrolase"/>
</dbReference>
<dbReference type="OrthoDB" id="9798888at2"/>
<dbReference type="AlphaFoldDB" id="A0A4Y9ENM4"/>
<keyword evidence="3" id="KW-1185">Reference proteome</keyword>
<organism evidence="2 3">
    <name type="scientific">Glacieibacterium arshaanense</name>
    <dbReference type="NCBI Taxonomy" id="2511025"/>
    <lineage>
        <taxon>Bacteria</taxon>
        <taxon>Pseudomonadati</taxon>
        <taxon>Pseudomonadota</taxon>
        <taxon>Alphaproteobacteria</taxon>
        <taxon>Sphingomonadales</taxon>
        <taxon>Sphingosinicellaceae</taxon>
        <taxon>Glacieibacterium</taxon>
    </lineage>
</organism>
<evidence type="ECO:0000259" key="1">
    <source>
        <dbReference type="Pfam" id="PF00561"/>
    </source>
</evidence>
<dbReference type="PANTHER" id="PTHR43433">
    <property type="entry name" value="HYDROLASE, ALPHA/BETA FOLD FAMILY PROTEIN"/>
    <property type="match status" value="1"/>
</dbReference>
<feature type="domain" description="AB hydrolase-1" evidence="1">
    <location>
        <begin position="22"/>
        <end position="275"/>
    </location>
</feature>
<reference evidence="2 3" key="1">
    <citation type="submission" date="2019-02" db="EMBL/GenBank/DDBJ databases">
        <title>Polymorphobacter sp. isolated from the lake at the Tibet of China.</title>
        <authorList>
            <person name="Li A."/>
        </authorList>
    </citation>
    <scope>NUCLEOTIDE SEQUENCE [LARGE SCALE GENOMIC DNA]</scope>
    <source>
        <strain evidence="2 3">DJ1R-1</strain>
    </source>
</reference>
<proteinExistence type="predicted"/>
<comment type="caution">
    <text evidence="2">The sequence shown here is derived from an EMBL/GenBank/DDBJ whole genome shotgun (WGS) entry which is preliminary data.</text>
</comment>
<dbReference type="Gene3D" id="3.40.50.1820">
    <property type="entry name" value="alpha/beta hydrolase"/>
    <property type="match status" value="1"/>
</dbReference>
<dbReference type="GO" id="GO:0046503">
    <property type="term" value="P:glycerolipid catabolic process"/>
    <property type="evidence" value="ECO:0007669"/>
    <property type="project" value="TreeGrafter"/>
</dbReference>
<dbReference type="Pfam" id="PF00561">
    <property type="entry name" value="Abhydrolase_1"/>
    <property type="match status" value="1"/>
</dbReference>
<dbReference type="InterPro" id="IPR000073">
    <property type="entry name" value="AB_hydrolase_1"/>
</dbReference>
<protein>
    <submittedName>
        <fullName evidence="2">Alpha/beta fold hydrolase</fullName>
    </submittedName>
</protein>
<dbReference type="Proteomes" id="UP000297737">
    <property type="component" value="Unassembled WGS sequence"/>
</dbReference>
<name>A0A4Y9ENM4_9SPHN</name>
<keyword evidence="2" id="KW-0378">Hydrolase</keyword>
<dbReference type="PANTHER" id="PTHR43433:SF5">
    <property type="entry name" value="AB HYDROLASE-1 DOMAIN-CONTAINING PROTEIN"/>
    <property type="match status" value="1"/>
</dbReference>
<dbReference type="GO" id="GO:0004806">
    <property type="term" value="F:triacylglycerol lipase activity"/>
    <property type="evidence" value="ECO:0007669"/>
    <property type="project" value="TreeGrafter"/>
</dbReference>
<sequence>MTKVNANGISIEVESYGALDAPTVLLIMGLGAQLTLWPIELVDALVARGFRVVRFDNRDIGLSTKFDSAGIPDMPSLMMALMGGKAPDIAYTLTDMANDAVAVLDALGIAQAHIVGASMGGMIAQLVAANHPTRTRTLTSIMSTTGNRELPPAKPDAMAALTGRPTTADVDAIVAFGVAAARIVGSPAYPAEESRLTARVRADFERSFSPAGFARQMAAIVADGDRRDRNASITAPTLVIHGDADPLVPVEGGHDTAASIKDAELMIIPGMGHDLPVQLVDQIADAIAKVAAR</sequence>
<evidence type="ECO:0000313" key="2">
    <source>
        <dbReference type="EMBL" id="TFU03652.1"/>
    </source>
</evidence>
<gene>
    <name evidence="2" type="ORF">EUV02_10915</name>
</gene>
<dbReference type="SUPFAM" id="SSF53474">
    <property type="entry name" value="alpha/beta-Hydrolases"/>
    <property type="match status" value="1"/>
</dbReference>
<dbReference type="InterPro" id="IPR029058">
    <property type="entry name" value="AB_hydrolase_fold"/>
</dbReference>
<dbReference type="EMBL" id="SIHO01000002">
    <property type="protein sequence ID" value="TFU03652.1"/>
    <property type="molecule type" value="Genomic_DNA"/>
</dbReference>
<dbReference type="RefSeq" id="WP_135246245.1">
    <property type="nucleotide sequence ID" value="NZ_SIHO01000002.1"/>
</dbReference>
<accession>A0A4Y9ENM4</accession>
<evidence type="ECO:0000313" key="3">
    <source>
        <dbReference type="Proteomes" id="UP000297737"/>
    </source>
</evidence>